<gene>
    <name evidence="5" type="ORF">Poli38472_014635</name>
</gene>
<feature type="compositionally biased region" description="Low complexity" evidence="2">
    <location>
        <begin position="1140"/>
        <end position="1154"/>
    </location>
</feature>
<reference evidence="5" key="1">
    <citation type="submission" date="2019-03" db="EMBL/GenBank/DDBJ databases">
        <title>Long read genome sequence of the mycoparasitic Pythium oligandrum ATCC 38472 isolated from sugarbeet rhizosphere.</title>
        <authorList>
            <person name="Gaulin E."/>
        </authorList>
    </citation>
    <scope>NUCLEOTIDE SEQUENCE</scope>
    <source>
        <strain evidence="5">ATCC 38472_TT</strain>
    </source>
</reference>
<feature type="region of interest" description="Disordered" evidence="2">
    <location>
        <begin position="1278"/>
        <end position="1311"/>
    </location>
</feature>
<dbReference type="GO" id="GO:0031267">
    <property type="term" value="F:small GTPase binding"/>
    <property type="evidence" value="ECO:0007669"/>
    <property type="project" value="TreeGrafter"/>
</dbReference>
<feature type="region of interest" description="Disordered" evidence="2">
    <location>
        <begin position="177"/>
        <end position="200"/>
    </location>
</feature>
<evidence type="ECO:0000313" key="5">
    <source>
        <dbReference type="EMBL" id="TMW63930.1"/>
    </source>
</evidence>
<dbReference type="CDD" id="cd00821">
    <property type="entry name" value="PH"/>
    <property type="match status" value="1"/>
</dbReference>
<dbReference type="SMART" id="SM00233">
    <property type="entry name" value="PH"/>
    <property type="match status" value="1"/>
</dbReference>
<feature type="domain" description="VPS9" evidence="4">
    <location>
        <begin position="787"/>
        <end position="930"/>
    </location>
</feature>
<dbReference type="SUPFAM" id="SSF109993">
    <property type="entry name" value="VPS9 domain"/>
    <property type="match status" value="1"/>
</dbReference>
<feature type="domain" description="PH" evidence="3">
    <location>
        <begin position="411"/>
        <end position="511"/>
    </location>
</feature>
<dbReference type="Pfam" id="PF13879">
    <property type="entry name" value="Hmw_CFAP97"/>
    <property type="match status" value="1"/>
</dbReference>
<feature type="region of interest" description="Disordered" evidence="2">
    <location>
        <begin position="101"/>
        <end position="165"/>
    </location>
</feature>
<evidence type="ECO:0000313" key="6">
    <source>
        <dbReference type="Proteomes" id="UP000794436"/>
    </source>
</evidence>
<protein>
    <recommendedName>
        <fullName evidence="7">VPS9 domain-containing protein</fullName>
    </recommendedName>
</protein>
<evidence type="ECO:0000259" key="4">
    <source>
        <dbReference type="PROSITE" id="PS51205"/>
    </source>
</evidence>
<feature type="region of interest" description="Disordered" evidence="2">
    <location>
        <begin position="1211"/>
        <end position="1235"/>
    </location>
</feature>
<evidence type="ECO:0000256" key="1">
    <source>
        <dbReference type="ARBA" id="ARBA00008315"/>
    </source>
</evidence>
<feature type="region of interest" description="Disordered" evidence="2">
    <location>
        <begin position="931"/>
        <end position="961"/>
    </location>
</feature>
<keyword evidence="6" id="KW-1185">Reference proteome</keyword>
<dbReference type="InterPro" id="IPR001849">
    <property type="entry name" value="PH_domain"/>
</dbReference>
<dbReference type="OrthoDB" id="21085at2759"/>
<feature type="compositionally biased region" description="Low complexity" evidence="2">
    <location>
        <begin position="1219"/>
        <end position="1230"/>
    </location>
</feature>
<dbReference type="InterPro" id="IPR045046">
    <property type="entry name" value="Vps9-like"/>
</dbReference>
<dbReference type="PROSITE" id="PS51205">
    <property type="entry name" value="VPS9"/>
    <property type="match status" value="1"/>
</dbReference>
<dbReference type="Proteomes" id="UP000794436">
    <property type="component" value="Unassembled WGS sequence"/>
</dbReference>
<feature type="compositionally biased region" description="Low complexity" evidence="2">
    <location>
        <begin position="945"/>
        <end position="957"/>
    </location>
</feature>
<feature type="region of interest" description="Disordered" evidence="2">
    <location>
        <begin position="1134"/>
        <end position="1169"/>
    </location>
</feature>
<dbReference type="InterPro" id="IPR003123">
    <property type="entry name" value="VPS9"/>
</dbReference>
<evidence type="ECO:0000256" key="2">
    <source>
        <dbReference type="SAM" id="MobiDB-lite"/>
    </source>
</evidence>
<comment type="similarity">
    <text evidence="1">Belongs to the CFAP97 family.</text>
</comment>
<dbReference type="GO" id="GO:0030139">
    <property type="term" value="C:endocytic vesicle"/>
    <property type="evidence" value="ECO:0007669"/>
    <property type="project" value="TreeGrafter"/>
</dbReference>
<dbReference type="PANTHER" id="PTHR23101">
    <property type="entry name" value="RAB GDP/GTP EXCHANGE FACTOR"/>
    <property type="match status" value="1"/>
</dbReference>
<dbReference type="SUPFAM" id="SSF50729">
    <property type="entry name" value="PH domain-like"/>
    <property type="match status" value="1"/>
</dbReference>
<dbReference type="SMART" id="SM00167">
    <property type="entry name" value="VPS9"/>
    <property type="match status" value="1"/>
</dbReference>
<evidence type="ECO:0000259" key="3">
    <source>
        <dbReference type="PROSITE" id="PS50003"/>
    </source>
</evidence>
<dbReference type="PROSITE" id="PS50003">
    <property type="entry name" value="PH_DOMAIN"/>
    <property type="match status" value="1"/>
</dbReference>
<dbReference type="EMBL" id="SPLM01000042">
    <property type="protein sequence ID" value="TMW63930.1"/>
    <property type="molecule type" value="Genomic_DNA"/>
</dbReference>
<dbReference type="InterPro" id="IPR011993">
    <property type="entry name" value="PH-like_dom_sf"/>
</dbReference>
<dbReference type="Pfam" id="PF00169">
    <property type="entry name" value="PH"/>
    <property type="match status" value="1"/>
</dbReference>
<dbReference type="GO" id="GO:0005829">
    <property type="term" value="C:cytosol"/>
    <property type="evidence" value="ECO:0007669"/>
    <property type="project" value="TreeGrafter"/>
</dbReference>
<organism evidence="5 6">
    <name type="scientific">Pythium oligandrum</name>
    <name type="common">Mycoparasitic fungus</name>
    <dbReference type="NCBI Taxonomy" id="41045"/>
    <lineage>
        <taxon>Eukaryota</taxon>
        <taxon>Sar</taxon>
        <taxon>Stramenopiles</taxon>
        <taxon>Oomycota</taxon>
        <taxon>Peronosporomycetes</taxon>
        <taxon>Pythiales</taxon>
        <taxon>Pythiaceae</taxon>
        <taxon>Pythium</taxon>
    </lineage>
</organism>
<dbReference type="InterPro" id="IPR037191">
    <property type="entry name" value="VPS9_dom_sf"/>
</dbReference>
<dbReference type="GO" id="GO:0005085">
    <property type="term" value="F:guanyl-nucleotide exchange factor activity"/>
    <property type="evidence" value="ECO:0007669"/>
    <property type="project" value="InterPro"/>
</dbReference>
<feature type="region of interest" description="Disordered" evidence="2">
    <location>
        <begin position="978"/>
        <end position="1024"/>
    </location>
</feature>
<dbReference type="GO" id="GO:0016192">
    <property type="term" value="P:vesicle-mediated transport"/>
    <property type="evidence" value="ECO:0007669"/>
    <property type="project" value="InterPro"/>
</dbReference>
<feature type="compositionally biased region" description="Basic and acidic residues" evidence="2">
    <location>
        <begin position="138"/>
        <end position="148"/>
    </location>
</feature>
<feature type="compositionally biased region" description="Polar residues" evidence="2">
    <location>
        <begin position="612"/>
        <end position="643"/>
    </location>
</feature>
<feature type="compositionally biased region" description="Low complexity" evidence="2">
    <location>
        <begin position="736"/>
        <end position="748"/>
    </location>
</feature>
<feature type="compositionally biased region" description="Acidic residues" evidence="2">
    <location>
        <begin position="1280"/>
        <end position="1311"/>
    </location>
</feature>
<evidence type="ECO:0008006" key="7">
    <source>
        <dbReference type="Google" id="ProtNLM"/>
    </source>
</evidence>
<dbReference type="Pfam" id="PF02204">
    <property type="entry name" value="VPS9"/>
    <property type="match status" value="1"/>
</dbReference>
<feature type="region of interest" description="Disordered" evidence="2">
    <location>
        <begin position="716"/>
        <end position="748"/>
    </location>
</feature>
<comment type="caution">
    <text evidence="5">The sequence shown here is derived from an EMBL/GenBank/DDBJ whole genome shotgun (WGS) entry which is preliminary data.</text>
</comment>
<feature type="compositionally biased region" description="Low complexity" evidence="2">
    <location>
        <begin position="996"/>
        <end position="1010"/>
    </location>
</feature>
<name>A0A8K1FHI4_PYTOL</name>
<feature type="compositionally biased region" description="Polar residues" evidence="2">
    <location>
        <begin position="1155"/>
        <end position="1169"/>
    </location>
</feature>
<dbReference type="Gene3D" id="1.20.1050.80">
    <property type="entry name" value="VPS9 domain"/>
    <property type="match status" value="1"/>
</dbReference>
<sequence>MVEVSTITLRAPSTSPFMTESMADAAAQRRSLPRTASFVSARDSSYWLSVASASSSSSFGSSRSSVGPNSRSFLDLRATTVEASGVRGSAPRLQRFLSQYDTSLDRPDDGEALFGLSLDNDDDTSRVSEDNDDDETNGEDRVELERDWMPSAPITSPPPPSGGLRVPTRLQNHRHRLGSASTASPPVVHIKRPSPTPQIALSIPSTTTRAAELTTDIAPDYQLAVEEVFEHQRYQMVLGWGSKGHLLPLDPGKYVRVLRGRRRRRSSITVLNPYDSEHFDTVHSPIFPDVALPESPSETDKWEWISPWHLELPLSDEPGDAAFDPTDSDGWSYASSFHHFPVNLSPSSPTASGADDIFVGSPSVSSSPSPKSRGRHKFYVRRRKWIRYRVLRSTRDAFLLDDLRAFDDSFLDSMCGWLRKLGHVRKNWKLRYFVLEKSILRYYADEAMTRLKGEVLLFHPAARVHYVDIRVAGGRDNAFAIQIGSDYSLLLQADRIGDRENWMYCIEDALLCRDSYYQDPERTRDVRDSVARRRKISTETMIFNVKDARPSGQALGLNPVNVFMLHSWTGTQAARKNPLLMRLMVESDVYMESKAVKQQIACFVQKFKQKYPTSSCGTPNKSSMGGGSFSRTTSPVSTNSRGTSKGRRSVSFDVPFGEDALSVEEARSFSALVDPRSMLALKNYRFFVERSVHEVMSHLHRLPFANASIDITSPKRGALKSKKNSADAADEESRTSTESNESEAQAAAGQSEIDWEMVKKAVLYKFERQTFIPLQDVIYGLLEASVVSSDLEHFERNRQYLAVQPQRYFEIQESHNSPSNWKSAIALLNSMDNYSLPSEKASILLAVAKCIYDTYAQEHTVDTGMMAADDFLPIFIFVLARSTLRNVVISRYLISETMTSAVMIGETGYYATMLEAAVSYIATLGMGVSATSPPHPQRGTSTPFKAAPKSKSPAAKARQAEIERENLKMIKKIVELQGTGTRKRRSTASVGGLTGRESISSRSRPPSASSTRHHSVSSSRGDKGEEMVFCDRVGGSCGGQAGVGSVPVPNATSHPLYTRHSSTMTHHFPEQNDIVLNGTQGLCSNAAQRQRTQVKIIDENRKLLQRILTTKKSFSRNVWTEEEKQRRKLMENISRFSHLPSSRRPSSATPAKRSQLSSMEMSPPRSFSLQGTKHQSMAASSHSLAILRNDGPNGRGGELLTSGVIRTGSPVTHLRRQRPASASAASRSMPMPKPLLTRRSDVAGMAMAMMMDANACVLGHESTLKTNDSDAVAETIADLGMDDSDAHDEIQEQGDDEGEAADDQDELDADR</sequence>
<dbReference type="Gene3D" id="2.30.29.30">
    <property type="entry name" value="Pleckstrin-homology domain (PH domain)/Phosphotyrosine-binding domain (PTB)"/>
    <property type="match status" value="1"/>
</dbReference>
<feature type="region of interest" description="Disordered" evidence="2">
    <location>
        <begin position="612"/>
        <end position="649"/>
    </location>
</feature>
<dbReference type="PANTHER" id="PTHR23101:SF25">
    <property type="entry name" value="GTPASE-ACTIVATING PROTEIN AND VPS9 DOMAIN-CONTAINING PROTEIN 1"/>
    <property type="match status" value="1"/>
</dbReference>
<dbReference type="InterPro" id="IPR029488">
    <property type="entry name" value="Hmw/CFAP97"/>
</dbReference>
<proteinExistence type="inferred from homology"/>
<accession>A0A8K1FHI4</accession>